<feature type="transmembrane region" description="Helical" evidence="9">
    <location>
        <begin position="297"/>
        <end position="320"/>
    </location>
</feature>
<evidence type="ECO:0000256" key="2">
    <source>
        <dbReference type="ARBA" id="ARBA00022692"/>
    </source>
</evidence>
<proteinExistence type="inferred from homology"/>
<dbReference type="GO" id="GO:0004930">
    <property type="term" value="F:G protein-coupled receptor activity"/>
    <property type="evidence" value="ECO:0007669"/>
    <property type="project" value="UniProtKB-KW"/>
</dbReference>
<comment type="caution">
    <text evidence="11">The sequence shown here is derived from an EMBL/GenBank/DDBJ whole genome shotgun (WGS) entry which is preliminary data.</text>
</comment>
<dbReference type="PANTHER" id="PTHR24243:SF230">
    <property type="entry name" value="G-PROTEIN COUPLED RECEPTORS FAMILY 1 PROFILE DOMAIN-CONTAINING PROTEIN"/>
    <property type="match status" value="1"/>
</dbReference>
<evidence type="ECO:0000256" key="3">
    <source>
        <dbReference type="ARBA" id="ARBA00022989"/>
    </source>
</evidence>
<dbReference type="PANTHER" id="PTHR24243">
    <property type="entry name" value="G-PROTEIN COUPLED RECEPTOR"/>
    <property type="match status" value="1"/>
</dbReference>
<dbReference type="EMBL" id="BLXT01002329">
    <property type="protein sequence ID" value="GFN93374.1"/>
    <property type="molecule type" value="Genomic_DNA"/>
</dbReference>
<feature type="transmembrane region" description="Helical" evidence="9">
    <location>
        <begin position="138"/>
        <end position="160"/>
    </location>
</feature>
<keyword evidence="4 8" id="KW-0297">G-protein coupled receptor</keyword>
<keyword evidence="7 8" id="KW-0807">Transducer</keyword>
<keyword evidence="3 9" id="KW-1133">Transmembrane helix</keyword>
<dbReference type="InterPro" id="IPR000276">
    <property type="entry name" value="GPCR_Rhodpsn"/>
</dbReference>
<dbReference type="CDD" id="cd14978">
    <property type="entry name" value="7tmA_FMRFamide_R-like"/>
    <property type="match status" value="1"/>
</dbReference>
<feature type="domain" description="G-protein coupled receptors family 1 profile" evidence="10">
    <location>
        <begin position="153"/>
        <end position="413"/>
    </location>
</feature>
<sequence length="445" mass="51549">MRSSANQNTAVAARCLPIPSNAGNALADNYINGRRGMIMCRRSIVKKIDVWLQRHLVRNTERLKTMEDTVTAMEEIATQVFNSWIGTTDPMTEGEEVNETLLHTTALTTTTSSTTTKKPCYVWEVPPCDAWIQAAYDFAVYGVYVSYAIGIPGSILTLVILARMRPFNSSSFWLTCLASVDLIGLTVRLILSIYLLYNYRWVDWWCRLYYVLTRGTKHISFYCLVGLTVERFIAVWFPLKMSQWCTIRRAMISFLVICVVIISSDLHFIKTKRVSGDFKCIIRKKYRPFWQNTYEKYIQMTFFQTLPMVALITLNILIALRLRSQRKIQREMSDKKSKDRDKQQKQIDRMLLAATVVFCVFVLPQIIFQYTEMTWASVGSLGTDFYRERARHILVMTCNTLNVFNHAVNFLLYVFVAQKFRAEIIRLFTCGRFTGFGQRANAVQK</sequence>
<organism evidence="11 12">
    <name type="scientific">Plakobranchus ocellatus</name>
    <dbReference type="NCBI Taxonomy" id="259542"/>
    <lineage>
        <taxon>Eukaryota</taxon>
        <taxon>Metazoa</taxon>
        <taxon>Spiralia</taxon>
        <taxon>Lophotrochozoa</taxon>
        <taxon>Mollusca</taxon>
        <taxon>Gastropoda</taxon>
        <taxon>Heterobranchia</taxon>
        <taxon>Euthyneura</taxon>
        <taxon>Panpulmonata</taxon>
        <taxon>Sacoglossa</taxon>
        <taxon>Placobranchoidea</taxon>
        <taxon>Plakobranchidae</taxon>
        <taxon>Plakobranchus</taxon>
    </lineage>
</organism>
<evidence type="ECO:0000259" key="10">
    <source>
        <dbReference type="PROSITE" id="PS50262"/>
    </source>
</evidence>
<evidence type="ECO:0000256" key="1">
    <source>
        <dbReference type="ARBA" id="ARBA00004141"/>
    </source>
</evidence>
<feature type="transmembrane region" description="Helical" evidence="9">
    <location>
        <begin position="350"/>
        <end position="370"/>
    </location>
</feature>
<evidence type="ECO:0000256" key="5">
    <source>
        <dbReference type="ARBA" id="ARBA00023136"/>
    </source>
</evidence>
<dbReference type="AlphaFoldDB" id="A0AAV3ZE03"/>
<dbReference type="PROSITE" id="PS00237">
    <property type="entry name" value="G_PROTEIN_RECEP_F1_1"/>
    <property type="match status" value="1"/>
</dbReference>
<keyword evidence="2 8" id="KW-0812">Transmembrane</keyword>
<name>A0AAV3ZE03_9GAST</name>
<evidence type="ECO:0000313" key="12">
    <source>
        <dbReference type="Proteomes" id="UP000735302"/>
    </source>
</evidence>
<comment type="similarity">
    <text evidence="8">Belongs to the G-protein coupled receptor 1 family.</text>
</comment>
<dbReference type="Proteomes" id="UP000735302">
    <property type="component" value="Unassembled WGS sequence"/>
</dbReference>
<evidence type="ECO:0000256" key="6">
    <source>
        <dbReference type="ARBA" id="ARBA00023170"/>
    </source>
</evidence>
<dbReference type="PROSITE" id="PS50262">
    <property type="entry name" value="G_PROTEIN_RECEP_F1_2"/>
    <property type="match status" value="1"/>
</dbReference>
<evidence type="ECO:0000256" key="8">
    <source>
        <dbReference type="RuleBase" id="RU000688"/>
    </source>
</evidence>
<feature type="transmembrane region" description="Helical" evidence="9">
    <location>
        <begin position="172"/>
        <end position="199"/>
    </location>
</feature>
<feature type="transmembrane region" description="Helical" evidence="9">
    <location>
        <begin position="390"/>
        <end position="416"/>
    </location>
</feature>
<accession>A0AAV3ZE03</accession>
<evidence type="ECO:0000313" key="11">
    <source>
        <dbReference type="EMBL" id="GFN93374.1"/>
    </source>
</evidence>
<protein>
    <submittedName>
        <fullName evidence="11">Thyrotropin-releasing hormone receptor</fullName>
    </submittedName>
</protein>
<dbReference type="InterPro" id="IPR017452">
    <property type="entry name" value="GPCR_Rhodpsn_7TM"/>
</dbReference>
<dbReference type="Pfam" id="PF00001">
    <property type="entry name" value="7tm_1"/>
    <property type="match status" value="1"/>
</dbReference>
<feature type="transmembrane region" description="Helical" evidence="9">
    <location>
        <begin position="251"/>
        <end position="269"/>
    </location>
</feature>
<keyword evidence="6 8" id="KW-0675">Receptor</keyword>
<keyword evidence="12" id="KW-1185">Reference proteome</keyword>
<evidence type="ECO:0000256" key="7">
    <source>
        <dbReference type="ARBA" id="ARBA00023224"/>
    </source>
</evidence>
<dbReference type="Gene3D" id="1.20.1070.10">
    <property type="entry name" value="Rhodopsin 7-helix transmembrane proteins"/>
    <property type="match status" value="1"/>
</dbReference>
<evidence type="ECO:0000256" key="9">
    <source>
        <dbReference type="SAM" id="Phobius"/>
    </source>
</evidence>
<evidence type="ECO:0000256" key="4">
    <source>
        <dbReference type="ARBA" id="ARBA00023040"/>
    </source>
</evidence>
<keyword evidence="5 9" id="KW-0472">Membrane</keyword>
<gene>
    <name evidence="11" type="ORF">PoB_001988000</name>
</gene>
<reference evidence="11 12" key="1">
    <citation type="journal article" date="2021" name="Elife">
        <title>Chloroplast acquisition without the gene transfer in kleptoplastic sea slugs, Plakobranchus ocellatus.</title>
        <authorList>
            <person name="Maeda T."/>
            <person name="Takahashi S."/>
            <person name="Yoshida T."/>
            <person name="Shimamura S."/>
            <person name="Takaki Y."/>
            <person name="Nagai Y."/>
            <person name="Toyoda A."/>
            <person name="Suzuki Y."/>
            <person name="Arimoto A."/>
            <person name="Ishii H."/>
            <person name="Satoh N."/>
            <person name="Nishiyama T."/>
            <person name="Hasebe M."/>
            <person name="Maruyama T."/>
            <person name="Minagawa J."/>
            <person name="Obokata J."/>
            <person name="Shigenobu S."/>
        </authorList>
    </citation>
    <scope>NUCLEOTIDE SEQUENCE [LARGE SCALE GENOMIC DNA]</scope>
</reference>
<comment type="subcellular location">
    <subcellularLocation>
        <location evidence="1">Membrane</location>
        <topology evidence="1">Multi-pass membrane protein</topology>
    </subcellularLocation>
</comment>
<dbReference type="GO" id="GO:0005886">
    <property type="term" value="C:plasma membrane"/>
    <property type="evidence" value="ECO:0007669"/>
    <property type="project" value="TreeGrafter"/>
</dbReference>
<dbReference type="SUPFAM" id="SSF81321">
    <property type="entry name" value="Family A G protein-coupled receptor-like"/>
    <property type="match status" value="1"/>
</dbReference>
<dbReference type="PRINTS" id="PR00237">
    <property type="entry name" value="GPCRRHODOPSN"/>
</dbReference>